<evidence type="ECO:0000313" key="2">
    <source>
        <dbReference type="Proteomes" id="UP000324383"/>
    </source>
</evidence>
<gene>
    <name evidence="1" type="ORF">FNJ60_10495</name>
</gene>
<organism evidence="1 2">
    <name type="scientific">Bacteroides pyogenes</name>
    <dbReference type="NCBI Taxonomy" id="310300"/>
    <lineage>
        <taxon>Bacteria</taxon>
        <taxon>Pseudomonadati</taxon>
        <taxon>Bacteroidota</taxon>
        <taxon>Bacteroidia</taxon>
        <taxon>Bacteroidales</taxon>
        <taxon>Bacteroidaceae</taxon>
        <taxon>Bacteroides</taxon>
    </lineage>
</organism>
<sequence>MKTKIVTFFFFFLAFSVNIKGQGLPVYDNTAFIQAIAQIKNMVSQLRLVGNQLDLAKNLQKMRGLKELKSIIELSKMVDEVACLTSEYSYYMSLGGNRYDCLKFLNFQEVKVDLKVSTDLLFKIATVTDFFSMSSGERTNFLNQSREAMQSASKKMREFNKSVQEVITRRAVRDYTIRNYYTRPNLN</sequence>
<accession>A0A5D3EBA9</accession>
<dbReference type="Proteomes" id="UP000324383">
    <property type="component" value="Unassembled WGS sequence"/>
</dbReference>
<dbReference type="EMBL" id="VKLW01000023">
    <property type="protein sequence ID" value="TYK32830.1"/>
    <property type="molecule type" value="Genomic_DNA"/>
</dbReference>
<protein>
    <submittedName>
        <fullName evidence="1">Uncharacterized protein</fullName>
    </submittedName>
</protein>
<evidence type="ECO:0000313" key="1">
    <source>
        <dbReference type="EMBL" id="TYK32830.1"/>
    </source>
</evidence>
<comment type="caution">
    <text evidence="1">The sequence shown here is derived from an EMBL/GenBank/DDBJ whole genome shotgun (WGS) entry which is preliminary data.</text>
</comment>
<keyword evidence="2" id="KW-1185">Reference proteome</keyword>
<name>A0A5D3EBA9_9BACE</name>
<reference evidence="1 2" key="1">
    <citation type="submission" date="2019-07" db="EMBL/GenBank/DDBJ databases">
        <title>Draft Genome Sequences of Bacteroides pyogenes Strains Isolated from the Uterus Holstein Dairy Cows with Metritis.</title>
        <authorList>
            <person name="Cunha F."/>
            <person name="Galvao K.N."/>
            <person name="Jeon S.J."/>
            <person name="Jeong K.C."/>
        </authorList>
    </citation>
    <scope>NUCLEOTIDE SEQUENCE [LARGE SCALE GENOMIC DNA]</scope>
    <source>
        <strain evidence="1 2">KG-31</strain>
    </source>
</reference>
<dbReference type="AlphaFoldDB" id="A0A5D3EBA9"/>
<proteinExistence type="predicted"/>
<dbReference type="RefSeq" id="WP_148730662.1">
    <property type="nucleotide sequence ID" value="NZ_VKLW01000023.1"/>
</dbReference>